<dbReference type="GO" id="GO:0004360">
    <property type="term" value="F:glutamine-fructose-6-phosphate transaminase (isomerizing) activity"/>
    <property type="evidence" value="ECO:0007669"/>
    <property type="project" value="TreeGrafter"/>
</dbReference>
<dbReference type="EMBL" id="VUND01000002">
    <property type="protein sequence ID" value="MST60665.1"/>
    <property type="molecule type" value="Genomic_DNA"/>
</dbReference>
<dbReference type="GO" id="GO:0006047">
    <property type="term" value="P:UDP-N-acetylglucosamine metabolic process"/>
    <property type="evidence" value="ECO:0007669"/>
    <property type="project" value="TreeGrafter"/>
</dbReference>
<dbReference type="Proteomes" id="UP000434342">
    <property type="component" value="Unassembled WGS sequence"/>
</dbReference>
<gene>
    <name evidence="2" type="ORF">FYJ69_07030</name>
</gene>
<dbReference type="GO" id="GO:0006002">
    <property type="term" value="P:fructose 6-phosphate metabolic process"/>
    <property type="evidence" value="ECO:0007669"/>
    <property type="project" value="TreeGrafter"/>
</dbReference>
<organism evidence="2 3">
    <name type="scientific">Parafannyhessea umbonata</name>
    <dbReference type="NCBI Taxonomy" id="604330"/>
    <lineage>
        <taxon>Bacteria</taxon>
        <taxon>Bacillati</taxon>
        <taxon>Actinomycetota</taxon>
        <taxon>Coriobacteriia</taxon>
        <taxon>Coriobacteriales</taxon>
        <taxon>Atopobiaceae</taxon>
        <taxon>Parafannyhessea</taxon>
    </lineage>
</organism>
<reference evidence="2 3" key="1">
    <citation type="submission" date="2019-08" db="EMBL/GenBank/DDBJ databases">
        <title>In-depth cultivation of the pig gut microbiome towards novel bacterial diversity and tailored functional studies.</title>
        <authorList>
            <person name="Wylensek D."/>
            <person name="Hitch T.C.A."/>
            <person name="Clavel T."/>
        </authorList>
    </citation>
    <scope>NUCLEOTIDE SEQUENCE [LARGE SCALE GENOMIC DNA]</scope>
    <source>
        <strain evidence="2 3">WB01_CNA04</strain>
    </source>
</reference>
<dbReference type="Gene3D" id="3.40.50.12570">
    <property type="match status" value="1"/>
</dbReference>
<dbReference type="Gene3D" id="3.40.50.10490">
    <property type="entry name" value="Glucose-6-phosphate isomerase like protein, domain 1"/>
    <property type="match status" value="1"/>
</dbReference>
<dbReference type="GO" id="GO:0097367">
    <property type="term" value="F:carbohydrate derivative binding"/>
    <property type="evidence" value="ECO:0007669"/>
    <property type="project" value="InterPro"/>
</dbReference>
<sequence length="316" mass="35396">MANALRGHDVTHVAWVAAGGSNGGFYAAHYFMERECATVASHMYTSNEFVLAPPAYVDEHTLCVICSMRGTKETCEAARVAKELGAATVALYVNESDLTRTCDQKIAYESIALDESRTERVNSSIALMIAMSLANQVEGYDRYDEAMHAFDVVDGIYRKAFARMQEPAREWAARMAGERTIYVMGSGPAYGSAYIFSICNIEEMLQIDSPTINSCEFFHGPFEVLDATKPVFLLLSAGRCRPADERALRFLRRYGGANVFVLDGMDLGLGELPQDVREYFNHILFSPILNNVYMRALSVATGKDYMTRRYMWKVEY</sequence>
<dbReference type="PROSITE" id="PS51464">
    <property type="entry name" value="SIS"/>
    <property type="match status" value="1"/>
</dbReference>
<dbReference type="SUPFAM" id="SSF53697">
    <property type="entry name" value="SIS domain"/>
    <property type="match status" value="1"/>
</dbReference>
<dbReference type="GO" id="GO:0006487">
    <property type="term" value="P:protein N-linked glycosylation"/>
    <property type="evidence" value="ECO:0007669"/>
    <property type="project" value="TreeGrafter"/>
</dbReference>
<dbReference type="CDD" id="cd05710">
    <property type="entry name" value="SIS_1"/>
    <property type="match status" value="1"/>
</dbReference>
<proteinExistence type="predicted"/>
<dbReference type="PANTHER" id="PTHR10937">
    <property type="entry name" value="GLUCOSAMINE--FRUCTOSE-6-PHOSPHATE AMINOTRANSFERASE, ISOMERIZING"/>
    <property type="match status" value="1"/>
</dbReference>
<protein>
    <submittedName>
        <fullName evidence="2">SIS domain-containing protein</fullName>
    </submittedName>
</protein>
<dbReference type="PANTHER" id="PTHR10937:SF14">
    <property type="entry name" value="FRUCTOSELYSINE 6-PHOSPHATE DEGLYCASE"/>
    <property type="match status" value="1"/>
</dbReference>
<evidence type="ECO:0000313" key="2">
    <source>
        <dbReference type="EMBL" id="MST60665.1"/>
    </source>
</evidence>
<evidence type="ECO:0000259" key="1">
    <source>
        <dbReference type="PROSITE" id="PS51464"/>
    </source>
</evidence>
<dbReference type="InterPro" id="IPR046348">
    <property type="entry name" value="SIS_dom_sf"/>
</dbReference>
<comment type="caution">
    <text evidence="2">The sequence shown here is derived from an EMBL/GenBank/DDBJ whole genome shotgun (WGS) entry which is preliminary data.</text>
</comment>
<evidence type="ECO:0000313" key="3">
    <source>
        <dbReference type="Proteomes" id="UP000434342"/>
    </source>
</evidence>
<dbReference type="Gene3D" id="1.10.10.2240">
    <property type="match status" value="1"/>
</dbReference>
<dbReference type="AlphaFoldDB" id="A0A6N7WV02"/>
<dbReference type="InterPro" id="IPR035488">
    <property type="entry name" value="FrlB_SIS"/>
</dbReference>
<dbReference type="InterPro" id="IPR001347">
    <property type="entry name" value="SIS_dom"/>
</dbReference>
<feature type="domain" description="SIS" evidence="1">
    <location>
        <begin position="1"/>
        <end position="145"/>
    </location>
</feature>
<name>A0A6N7WV02_9ACTN</name>
<accession>A0A6N7WV02</accession>